<reference evidence="1" key="1">
    <citation type="submission" date="2018-01" db="EMBL/GenBank/DDBJ databases">
        <title>An insight into the sialome of Amazonian anophelines.</title>
        <authorList>
            <person name="Ribeiro J.M."/>
            <person name="Scarpassa V."/>
            <person name="Calvo E."/>
        </authorList>
    </citation>
    <scope>NUCLEOTIDE SEQUENCE</scope>
    <source>
        <tissue evidence="1">Salivary glands</tissue>
    </source>
</reference>
<sequence length="72" mass="7832">MRIKVFIDRVFILFDTTAAAWPGIHHKVQSTAARSSRFGHMLRIVTVEYDTTSASSTVATPGQLSAATIPKA</sequence>
<organism evidence="1">
    <name type="scientific">Anopheles braziliensis</name>
    <dbReference type="NCBI Taxonomy" id="58242"/>
    <lineage>
        <taxon>Eukaryota</taxon>
        <taxon>Metazoa</taxon>
        <taxon>Ecdysozoa</taxon>
        <taxon>Arthropoda</taxon>
        <taxon>Hexapoda</taxon>
        <taxon>Insecta</taxon>
        <taxon>Pterygota</taxon>
        <taxon>Neoptera</taxon>
        <taxon>Endopterygota</taxon>
        <taxon>Diptera</taxon>
        <taxon>Nematocera</taxon>
        <taxon>Culicoidea</taxon>
        <taxon>Culicidae</taxon>
        <taxon>Anophelinae</taxon>
        <taxon>Anopheles</taxon>
    </lineage>
</organism>
<protein>
    <submittedName>
        <fullName evidence="1">Putative secreted peptide</fullName>
    </submittedName>
</protein>
<dbReference type="EMBL" id="GGFM01010398">
    <property type="protein sequence ID" value="MBW31149.1"/>
    <property type="molecule type" value="Transcribed_RNA"/>
</dbReference>
<dbReference type="AlphaFoldDB" id="A0A2M3ZRJ0"/>
<name>A0A2M3ZRJ0_9DIPT</name>
<evidence type="ECO:0000313" key="1">
    <source>
        <dbReference type="EMBL" id="MBW31149.1"/>
    </source>
</evidence>
<accession>A0A2M3ZRJ0</accession>
<proteinExistence type="predicted"/>